<dbReference type="EMBL" id="JABEQH010000010">
    <property type="protein sequence ID" value="MBB2176043.1"/>
    <property type="molecule type" value="Genomic_DNA"/>
</dbReference>
<evidence type="ECO:0000313" key="1">
    <source>
        <dbReference type="EMBL" id="MBB2176043.1"/>
    </source>
</evidence>
<dbReference type="Gene3D" id="3.40.50.150">
    <property type="entry name" value="Vaccinia Virus protein VP39"/>
    <property type="match status" value="1"/>
</dbReference>
<reference evidence="1 2" key="1">
    <citation type="submission" date="2020-04" db="EMBL/GenBank/DDBJ databases">
        <title>Description of novel Gluconacetobacter.</title>
        <authorList>
            <person name="Sombolestani A."/>
        </authorList>
    </citation>
    <scope>NUCLEOTIDE SEQUENCE [LARGE SCALE GENOMIC DNA]</scope>
    <source>
        <strain evidence="1 2">LMG 21312</strain>
    </source>
</reference>
<dbReference type="GO" id="GO:0009312">
    <property type="term" value="P:oligosaccharide biosynthetic process"/>
    <property type="evidence" value="ECO:0007669"/>
    <property type="project" value="InterPro"/>
</dbReference>
<evidence type="ECO:0000313" key="2">
    <source>
        <dbReference type="Proteomes" id="UP000561066"/>
    </source>
</evidence>
<name>A0A7W4J7A7_9PROT</name>
<dbReference type="InterPro" id="IPR008715">
    <property type="entry name" value="SAM-MeTfrase_NodS-like"/>
</dbReference>
<keyword evidence="1" id="KW-0808">Transferase</keyword>
<dbReference type="AlphaFoldDB" id="A0A7W4J7A7"/>
<keyword evidence="1" id="KW-0489">Methyltransferase</keyword>
<dbReference type="InterPro" id="IPR029063">
    <property type="entry name" value="SAM-dependent_MTases_sf"/>
</dbReference>
<dbReference type="PANTHER" id="PTHR43861">
    <property type="entry name" value="TRANS-ACONITATE 2-METHYLTRANSFERASE-RELATED"/>
    <property type="match status" value="1"/>
</dbReference>
<proteinExistence type="predicted"/>
<dbReference type="GO" id="GO:0032259">
    <property type="term" value="P:methylation"/>
    <property type="evidence" value="ECO:0007669"/>
    <property type="project" value="UniProtKB-KW"/>
</dbReference>
<organism evidence="1 2">
    <name type="scientific">Gluconacetobacter johannae</name>
    <dbReference type="NCBI Taxonomy" id="112140"/>
    <lineage>
        <taxon>Bacteria</taxon>
        <taxon>Pseudomonadati</taxon>
        <taxon>Pseudomonadota</taxon>
        <taxon>Alphaproteobacteria</taxon>
        <taxon>Acetobacterales</taxon>
        <taxon>Acetobacteraceae</taxon>
        <taxon>Gluconacetobacter</taxon>
    </lineage>
</organism>
<keyword evidence="2" id="KW-1185">Reference proteome</keyword>
<dbReference type="Pfam" id="PF05401">
    <property type="entry name" value="NodS"/>
    <property type="match status" value="1"/>
</dbReference>
<protein>
    <submittedName>
        <fullName evidence="1">Methyltransferase domain-containing protein</fullName>
    </submittedName>
</protein>
<dbReference type="Proteomes" id="UP000561066">
    <property type="component" value="Unassembled WGS sequence"/>
</dbReference>
<dbReference type="SUPFAM" id="SSF53335">
    <property type="entry name" value="S-adenosyl-L-methionine-dependent methyltransferases"/>
    <property type="match status" value="1"/>
</dbReference>
<dbReference type="PANTHER" id="PTHR43861:SF1">
    <property type="entry name" value="TRANS-ACONITATE 2-METHYLTRANSFERASE"/>
    <property type="match status" value="1"/>
</dbReference>
<comment type="caution">
    <text evidence="1">The sequence shown here is derived from an EMBL/GenBank/DDBJ whole genome shotgun (WGS) entry which is preliminary data.</text>
</comment>
<dbReference type="GO" id="GO:0008757">
    <property type="term" value="F:S-adenosylmethionine-dependent methyltransferase activity"/>
    <property type="evidence" value="ECO:0007669"/>
    <property type="project" value="InterPro"/>
</dbReference>
<sequence length="200" mass="21746">MSSASWPGSVFARLYDAHPDPWGFETRAYERRKYARTLAVLGERRFDFALELGCSIGVMTAELAPRCARLLGVDVAEAALRRARARCRGWPAVSFHQGHLPGAFPALSPGSCDLIVVSELLYFLSRADIMALADRILAVARPDASILLVNWTGPTDTPCTGDEAADLFLGQCRGAGWAGAFSERRDGYRIDLLAGDIRGT</sequence>
<dbReference type="RefSeq" id="WP_182943399.1">
    <property type="nucleotide sequence ID" value="NZ_JABEQH010000010.1"/>
</dbReference>
<accession>A0A7W4J7A7</accession>
<gene>
    <name evidence="1" type="ORF">HLH21_08875</name>
</gene>